<sequence>MSQDGKIELDMHITVLLLLTIPVTVICVITEFQSISAFLSCLCDNAIILFLVFLISFALDLIGTRGESFNIDNKYLALISPPVVIVYNLTQFHLITAFHLSLCRYCFFMILVALFSVFVCAVWANFKGKPKAPTETHL</sequence>
<accession>A0ABD2QKY8</accession>
<keyword evidence="1" id="KW-1133">Transmembrane helix</keyword>
<evidence type="ECO:0000313" key="2">
    <source>
        <dbReference type="EMBL" id="KAL3320204.1"/>
    </source>
</evidence>
<feature type="transmembrane region" description="Helical" evidence="1">
    <location>
        <begin position="37"/>
        <end position="63"/>
    </location>
</feature>
<proteinExistence type="predicted"/>
<keyword evidence="1" id="KW-0472">Membrane</keyword>
<name>A0ABD2QKY8_9PLAT</name>
<evidence type="ECO:0000313" key="3">
    <source>
        <dbReference type="Proteomes" id="UP001626550"/>
    </source>
</evidence>
<keyword evidence="3" id="KW-1185">Reference proteome</keyword>
<comment type="caution">
    <text evidence="2">The sequence shown here is derived from an EMBL/GenBank/DDBJ whole genome shotgun (WGS) entry which is preliminary data.</text>
</comment>
<dbReference type="Proteomes" id="UP001626550">
    <property type="component" value="Unassembled WGS sequence"/>
</dbReference>
<gene>
    <name evidence="2" type="ORF">Ciccas_001118</name>
</gene>
<feature type="transmembrane region" description="Helical" evidence="1">
    <location>
        <begin position="12"/>
        <end position="31"/>
    </location>
</feature>
<reference evidence="2 3" key="1">
    <citation type="submission" date="2024-11" db="EMBL/GenBank/DDBJ databases">
        <title>Adaptive evolution of stress response genes in parasites aligns with host niche diversity.</title>
        <authorList>
            <person name="Hahn C."/>
            <person name="Resl P."/>
        </authorList>
    </citation>
    <scope>NUCLEOTIDE SEQUENCE [LARGE SCALE GENOMIC DNA]</scope>
    <source>
        <strain evidence="2">EGGRZ-B1_66</strain>
        <tissue evidence="2">Body</tissue>
    </source>
</reference>
<dbReference type="AlphaFoldDB" id="A0ABD2QKY8"/>
<feature type="transmembrane region" description="Helical" evidence="1">
    <location>
        <begin position="75"/>
        <end position="95"/>
    </location>
</feature>
<evidence type="ECO:0000256" key="1">
    <source>
        <dbReference type="SAM" id="Phobius"/>
    </source>
</evidence>
<dbReference type="EMBL" id="JBJKFK010000069">
    <property type="protein sequence ID" value="KAL3320204.1"/>
    <property type="molecule type" value="Genomic_DNA"/>
</dbReference>
<keyword evidence="1" id="KW-0812">Transmembrane</keyword>
<organism evidence="2 3">
    <name type="scientific">Cichlidogyrus casuarinus</name>
    <dbReference type="NCBI Taxonomy" id="1844966"/>
    <lineage>
        <taxon>Eukaryota</taxon>
        <taxon>Metazoa</taxon>
        <taxon>Spiralia</taxon>
        <taxon>Lophotrochozoa</taxon>
        <taxon>Platyhelminthes</taxon>
        <taxon>Monogenea</taxon>
        <taxon>Monopisthocotylea</taxon>
        <taxon>Dactylogyridea</taxon>
        <taxon>Ancyrocephalidae</taxon>
        <taxon>Cichlidogyrus</taxon>
    </lineage>
</organism>
<protein>
    <submittedName>
        <fullName evidence="2">Uncharacterized protein</fullName>
    </submittedName>
</protein>
<feature type="transmembrane region" description="Helical" evidence="1">
    <location>
        <begin position="107"/>
        <end position="126"/>
    </location>
</feature>